<gene>
    <name evidence="2" type="ORF">GQA70_18710</name>
</gene>
<reference evidence="2 3" key="1">
    <citation type="submission" date="2019-12" db="EMBL/GenBank/DDBJ databases">
        <title>Complete Genome Sequence of a Quorum-Sensing Bacterium,Rhodobacteraceae bacterium C31, Isolated from a marine microalgae symbiotic bacteria.</title>
        <authorList>
            <person name="Zhang Y."/>
        </authorList>
    </citation>
    <scope>NUCLEOTIDE SEQUENCE [LARGE SCALE GENOMIC DNA]</scope>
    <source>
        <strain evidence="2 3">C31</strain>
    </source>
</reference>
<evidence type="ECO:0000313" key="3">
    <source>
        <dbReference type="Proteomes" id="UP000596387"/>
    </source>
</evidence>
<protein>
    <submittedName>
        <fullName evidence="2">Esterase-like activity of phytase family protein</fullName>
    </submittedName>
</protein>
<dbReference type="SUPFAM" id="SSF101898">
    <property type="entry name" value="NHL repeat"/>
    <property type="match status" value="1"/>
</dbReference>
<evidence type="ECO:0000313" key="2">
    <source>
        <dbReference type="EMBL" id="QRF68590.1"/>
    </source>
</evidence>
<name>A0ABX7FEJ8_9RHOB</name>
<feature type="domain" description="Phytase-like" evidence="1">
    <location>
        <begin position="25"/>
        <end position="263"/>
    </location>
</feature>
<sequence length="280" mass="31248">MTASAAQITPAEYLGSYTWTWETEGFGGFSGLEVSADGAGFTTISDRGALATGRFRREAGRIAGIEEATLTRLGNTFGRVVDPFMADAEGLAIDGQGRIFISFEGYHRVWTYPTLERAEWVPVAPAFEAIPNENGGLEALAVDGQGRLHAIPERSGQLTRPFPVYRLEGETWTQPFSIARSNGFLMVGADFDDEGRLYTLERGFSGFGFRSRVRRFTLEDDRIVQDDTLLITHTLRHDNLEGLSVWRDAEGDIRLTMISDDNFQPIQRTEFVEYRVPEDS</sequence>
<dbReference type="EMBL" id="CP047166">
    <property type="protein sequence ID" value="QRF68590.1"/>
    <property type="molecule type" value="Genomic_DNA"/>
</dbReference>
<dbReference type="Pfam" id="PF13449">
    <property type="entry name" value="Phytase-like"/>
    <property type="match status" value="1"/>
</dbReference>
<dbReference type="InterPro" id="IPR027372">
    <property type="entry name" value="Phytase-like_dom"/>
</dbReference>
<dbReference type="PIRSF" id="PIRSF031900">
    <property type="entry name" value="UCP031900"/>
    <property type="match status" value="1"/>
</dbReference>
<dbReference type="Proteomes" id="UP000596387">
    <property type="component" value="Chromosome"/>
</dbReference>
<keyword evidence="3" id="KW-1185">Reference proteome</keyword>
<proteinExistence type="predicted"/>
<organism evidence="2 3">
    <name type="scientific">Ponticoccus alexandrii</name>
    <dbReference type="NCBI Taxonomy" id="1943633"/>
    <lineage>
        <taxon>Bacteria</taxon>
        <taxon>Pseudomonadati</taxon>
        <taxon>Pseudomonadota</taxon>
        <taxon>Alphaproteobacteria</taxon>
        <taxon>Rhodobacterales</taxon>
        <taxon>Roseobacteraceae</taxon>
        <taxon>Ponticoccus</taxon>
    </lineage>
</organism>
<evidence type="ECO:0000259" key="1">
    <source>
        <dbReference type="Pfam" id="PF13449"/>
    </source>
</evidence>
<accession>A0ABX7FEJ8</accession>
<dbReference type="InterPro" id="IPR014567">
    <property type="entry name" value="UCP031900"/>
</dbReference>